<feature type="domain" description="Class II aldolase/adducin N-terminal" evidence="2">
    <location>
        <begin position="47"/>
        <end position="227"/>
    </location>
</feature>
<organism evidence="3 4">
    <name type="scientific">Rhodococcus tibetensis</name>
    <dbReference type="NCBI Taxonomy" id="2965064"/>
    <lineage>
        <taxon>Bacteria</taxon>
        <taxon>Bacillati</taxon>
        <taxon>Actinomycetota</taxon>
        <taxon>Actinomycetes</taxon>
        <taxon>Mycobacteriales</taxon>
        <taxon>Nocardiaceae</taxon>
        <taxon>Rhodococcus</taxon>
    </lineage>
</organism>
<dbReference type="RefSeq" id="WP_255973849.1">
    <property type="nucleotide sequence ID" value="NZ_JANFQF010000028.1"/>
</dbReference>
<evidence type="ECO:0000256" key="1">
    <source>
        <dbReference type="ARBA" id="ARBA00037961"/>
    </source>
</evidence>
<comment type="caution">
    <text evidence="3">The sequence shown here is derived from an EMBL/GenBank/DDBJ whole genome shotgun (WGS) entry which is preliminary data.</text>
</comment>
<reference evidence="3 4" key="1">
    <citation type="submission" date="2022-07" db="EMBL/GenBank/DDBJ databases">
        <title>Degradation activity of malathion, p-nitrophenol and potential low-temperature adaptation strategy of Rhodococcus sp. FXJ9.536.</title>
        <authorList>
            <person name="Huang J."/>
            <person name="Huang Y."/>
        </authorList>
    </citation>
    <scope>NUCLEOTIDE SEQUENCE [LARGE SCALE GENOMIC DNA]</scope>
    <source>
        <strain evidence="3 4">FXJ9.536</strain>
    </source>
</reference>
<evidence type="ECO:0000313" key="3">
    <source>
        <dbReference type="EMBL" id="MCQ4122342.1"/>
    </source>
</evidence>
<dbReference type="Pfam" id="PF00596">
    <property type="entry name" value="Aldolase_II"/>
    <property type="match status" value="1"/>
</dbReference>
<dbReference type="NCBIfam" id="NF004855">
    <property type="entry name" value="PRK06208.1"/>
    <property type="match status" value="1"/>
</dbReference>
<dbReference type="EMBL" id="JANFQF010000028">
    <property type="protein sequence ID" value="MCQ4122342.1"/>
    <property type="molecule type" value="Genomic_DNA"/>
</dbReference>
<sequence>MTVAADLSTSSEGGHHFRSASVLVPQEGIPQPPTELSVDEERLLRKRELAASFRLFGKFGFGEGVAGHMTVRDPELNDHFWVNPFVRSFNQIRVSDLILVDERGKVVEGRGTVNLAGFYIHSEVHKARPDVVAAAHTHSVHGRALASLGQKILPLNQDSTAFFEDHALYDYYGGPAGYQEEGQRIALALGDKKAAVLQHHGLITTGHSVGEAAWWFIAMERTAQVQLAAMAAGQALEMDHETARFSYNEVGTHFAGWLSFRPLWDEIITEQPDLFD</sequence>
<dbReference type="PANTHER" id="PTHR10672:SF3">
    <property type="entry name" value="PROTEIN HU-LI TAI SHAO"/>
    <property type="match status" value="1"/>
</dbReference>
<evidence type="ECO:0000313" key="4">
    <source>
        <dbReference type="Proteomes" id="UP001524501"/>
    </source>
</evidence>
<name>A0ABT1QJK5_9NOCA</name>
<dbReference type="PANTHER" id="PTHR10672">
    <property type="entry name" value="ADDUCIN"/>
    <property type="match status" value="1"/>
</dbReference>
<dbReference type="SMART" id="SM01007">
    <property type="entry name" value="Aldolase_II"/>
    <property type="match status" value="1"/>
</dbReference>
<dbReference type="Gene3D" id="3.40.225.10">
    <property type="entry name" value="Class II aldolase/adducin N-terminal domain"/>
    <property type="match status" value="1"/>
</dbReference>
<protein>
    <submittedName>
        <fullName evidence="3">Class II aldolase/adducin family protein</fullName>
    </submittedName>
</protein>
<dbReference type="InterPro" id="IPR036409">
    <property type="entry name" value="Aldolase_II/adducin_N_sf"/>
</dbReference>
<dbReference type="InterPro" id="IPR051017">
    <property type="entry name" value="Aldolase-II_Adducin_sf"/>
</dbReference>
<dbReference type="Proteomes" id="UP001524501">
    <property type="component" value="Unassembled WGS sequence"/>
</dbReference>
<comment type="similarity">
    <text evidence="1">Belongs to the aldolase class II family.</text>
</comment>
<dbReference type="SUPFAM" id="SSF53639">
    <property type="entry name" value="AraD/HMP-PK domain-like"/>
    <property type="match status" value="1"/>
</dbReference>
<evidence type="ECO:0000259" key="2">
    <source>
        <dbReference type="SMART" id="SM01007"/>
    </source>
</evidence>
<gene>
    <name evidence="3" type="ORF">NOF53_24835</name>
</gene>
<dbReference type="InterPro" id="IPR001303">
    <property type="entry name" value="Aldolase_II/adducin_N"/>
</dbReference>
<keyword evidence="4" id="KW-1185">Reference proteome</keyword>
<accession>A0ABT1QJK5</accession>
<proteinExistence type="inferred from homology"/>